<dbReference type="PROSITE" id="PS50046">
    <property type="entry name" value="PHYTOCHROME_2"/>
    <property type="match status" value="1"/>
</dbReference>
<dbReference type="SMART" id="SM00448">
    <property type="entry name" value="REC"/>
    <property type="match status" value="1"/>
</dbReference>
<comment type="caution">
    <text evidence="7">The sequence shown here is derived from an EMBL/GenBank/DDBJ whole genome shotgun (WGS) entry which is preliminary data.</text>
</comment>
<dbReference type="InterPro" id="IPR000160">
    <property type="entry name" value="GGDEF_dom"/>
</dbReference>
<dbReference type="Proteomes" id="UP000702425">
    <property type="component" value="Unassembled WGS sequence"/>
</dbReference>
<protein>
    <submittedName>
        <fullName evidence="7">Phytochrome-like protein cph2</fullName>
    </submittedName>
</protein>
<dbReference type="Pfam" id="PF01590">
    <property type="entry name" value="GAF"/>
    <property type="match status" value="1"/>
</dbReference>
<evidence type="ECO:0000313" key="8">
    <source>
        <dbReference type="Proteomes" id="UP000702425"/>
    </source>
</evidence>
<keyword evidence="1" id="KW-0808">Transferase</keyword>
<evidence type="ECO:0000259" key="6">
    <source>
        <dbReference type="PROSITE" id="PS50887"/>
    </source>
</evidence>
<dbReference type="InterPro" id="IPR043128">
    <property type="entry name" value="Rev_trsase/Diguanyl_cyclase"/>
</dbReference>
<dbReference type="EMBL" id="SRRZ01000118">
    <property type="protein sequence ID" value="NQE37212.1"/>
    <property type="molecule type" value="Genomic_DNA"/>
</dbReference>
<evidence type="ECO:0000313" key="7">
    <source>
        <dbReference type="EMBL" id="NQE37212.1"/>
    </source>
</evidence>
<dbReference type="PROSITE" id="PS50110">
    <property type="entry name" value="RESPONSE_REGULATORY"/>
    <property type="match status" value="1"/>
</dbReference>
<keyword evidence="3" id="KW-0597">Phosphoprotein</keyword>
<dbReference type="CDD" id="cd01949">
    <property type="entry name" value="GGDEF"/>
    <property type="match status" value="1"/>
</dbReference>
<evidence type="ECO:0000259" key="5">
    <source>
        <dbReference type="PROSITE" id="PS50110"/>
    </source>
</evidence>
<feature type="modified residue" description="4-aspartylphosphate" evidence="3">
    <location>
        <position position="61"/>
    </location>
</feature>
<dbReference type="SUPFAM" id="SSF52172">
    <property type="entry name" value="CheY-like"/>
    <property type="match status" value="1"/>
</dbReference>
<proteinExistence type="predicted"/>
<name>A0ABX2D3J0_9CYAN</name>
<organism evidence="7 8">
    <name type="scientific">Microcoleus asticus IPMA8</name>
    <dbReference type="NCBI Taxonomy" id="2563858"/>
    <lineage>
        <taxon>Bacteria</taxon>
        <taxon>Bacillati</taxon>
        <taxon>Cyanobacteriota</taxon>
        <taxon>Cyanophyceae</taxon>
        <taxon>Oscillatoriophycideae</taxon>
        <taxon>Oscillatoriales</taxon>
        <taxon>Microcoleaceae</taxon>
        <taxon>Microcoleus</taxon>
        <taxon>Microcoleus asticus</taxon>
    </lineage>
</organism>
<feature type="domain" description="Phytochrome chromophore attachment site" evidence="4">
    <location>
        <begin position="159"/>
        <end position="353"/>
    </location>
</feature>
<dbReference type="InterPro" id="IPR003018">
    <property type="entry name" value="GAF"/>
</dbReference>
<dbReference type="SUPFAM" id="SSF55073">
    <property type="entry name" value="Nucleotide cyclase"/>
    <property type="match status" value="1"/>
</dbReference>
<dbReference type="Gene3D" id="3.40.50.2300">
    <property type="match status" value="1"/>
</dbReference>
<dbReference type="InterPro" id="IPR011006">
    <property type="entry name" value="CheY-like_superfamily"/>
</dbReference>
<dbReference type="PROSITE" id="PS50887">
    <property type="entry name" value="GGDEF"/>
    <property type="match status" value="1"/>
</dbReference>
<evidence type="ECO:0000256" key="2">
    <source>
        <dbReference type="ARBA" id="ARBA00022777"/>
    </source>
</evidence>
<dbReference type="Gene3D" id="3.30.450.40">
    <property type="match status" value="1"/>
</dbReference>
<accession>A0ABX2D3J0</accession>
<feature type="domain" description="Response regulatory" evidence="5">
    <location>
        <begin position="9"/>
        <end position="127"/>
    </location>
</feature>
<dbReference type="NCBIfam" id="TIGR00254">
    <property type="entry name" value="GGDEF"/>
    <property type="match status" value="1"/>
</dbReference>
<dbReference type="InterPro" id="IPR029787">
    <property type="entry name" value="Nucleotide_cyclase"/>
</dbReference>
<dbReference type="CDD" id="cd00156">
    <property type="entry name" value="REC"/>
    <property type="match status" value="1"/>
</dbReference>
<dbReference type="InterPro" id="IPR016132">
    <property type="entry name" value="Phyto_chromo_attachment"/>
</dbReference>
<sequence length="554" mass="60983">MLTRNKCLKILLVEDDLAAPTMIEDLLGSFSQSLFLLQTVKSLEIGVGCLEEEKFDAVLLDLSVSDCLGGCEAIAVLKARWPTVPIVVVTEINDENTALSVLRWGAQDCLVKGKFHREMLVRAIHYAIERQKIEEQLRQQALRERLLGKMIEHIRSSIDAASILQSTVAEVRQFLKTDRVLIYRCQDWSSKLDGEEEKGAIVAGDGLPCGYIENHNISAALAVSCCVLVESQSVQAIADVSAADLAGSCKELLADCEMTAVVSVPIWQSGDWETVNKTQESTVLEAEKNQDAAENYMCRLPASRKPQAQGSSATASIAKNGNSLWGMLTAYNCSGVREWQQWEIDFLQQLANQMAIAIEQSQLYRQLAIANQKLQQLATTDGLTGIANRRQFDRVLRLEWRRLAREELPLSLIMFDLDFFKLYNEFYGHLGGDDCLHQVAGAIARATNRAGDLAARYGGEEFAVVLPNTSAEGANIVARKICDGIASLKLPHARSPIGPYVTLSCGSATAIPSAQESPDILIRSADSALYQAKTEGKNRICHARSNWESSPIFM</sequence>
<keyword evidence="2" id="KW-0418">Kinase</keyword>
<dbReference type="SMART" id="SM00065">
    <property type="entry name" value="GAF"/>
    <property type="match status" value="1"/>
</dbReference>
<dbReference type="SMART" id="SM00267">
    <property type="entry name" value="GGDEF"/>
    <property type="match status" value="1"/>
</dbReference>
<dbReference type="SUPFAM" id="SSF55781">
    <property type="entry name" value="GAF domain-like"/>
    <property type="match status" value="1"/>
</dbReference>
<dbReference type="Gene3D" id="3.30.70.270">
    <property type="match status" value="1"/>
</dbReference>
<evidence type="ECO:0000256" key="1">
    <source>
        <dbReference type="ARBA" id="ARBA00022679"/>
    </source>
</evidence>
<dbReference type="Pfam" id="PF00990">
    <property type="entry name" value="GGDEF"/>
    <property type="match status" value="1"/>
</dbReference>
<keyword evidence="8" id="KW-1185">Reference proteome</keyword>
<dbReference type="InterPro" id="IPR029016">
    <property type="entry name" value="GAF-like_dom_sf"/>
</dbReference>
<feature type="domain" description="GGDEF" evidence="6">
    <location>
        <begin position="408"/>
        <end position="545"/>
    </location>
</feature>
<dbReference type="Pfam" id="PF00072">
    <property type="entry name" value="Response_reg"/>
    <property type="match status" value="1"/>
</dbReference>
<dbReference type="PANTHER" id="PTHR45138">
    <property type="entry name" value="REGULATORY COMPONENTS OF SENSORY TRANSDUCTION SYSTEM"/>
    <property type="match status" value="1"/>
</dbReference>
<gene>
    <name evidence="7" type="primary">cph2_21</name>
    <name evidence="7" type="ORF">E5S67_04981</name>
</gene>
<dbReference type="InterPro" id="IPR001789">
    <property type="entry name" value="Sig_transdc_resp-reg_receiver"/>
</dbReference>
<reference evidence="7 8" key="1">
    <citation type="journal article" date="2020" name="Sci. Rep.">
        <title>A novel cyanobacterial geosmin producer, revising GeoA distribution and dispersion patterns in Bacteria.</title>
        <authorList>
            <person name="Churro C."/>
            <person name="Semedo-Aguiar A.P."/>
            <person name="Silva A.D."/>
            <person name="Pereira-Leal J.B."/>
            <person name="Leite R.B."/>
        </authorList>
    </citation>
    <scope>NUCLEOTIDE SEQUENCE [LARGE SCALE GENOMIC DNA]</scope>
    <source>
        <strain evidence="7 8">IPMA8</strain>
    </source>
</reference>
<dbReference type="PANTHER" id="PTHR45138:SF9">
    <property type="entry name" value="DIGUANYLATE CYCLASE DGCM-RELATED"/>
    <property type="match status" value="1"/>
</dbReference>
<dbReference type="InterPro" id="IPR050469">
    <property type="entry name" value="Diguanylate_Cyclase"/>
</dbReference>
<evidence type="ECO:0000259" key="4">
    <source>
        <dbReference type="PROSITE" id="PS50046"/>
    </source>
</evidence>
<evidence type="ECO:0000256" key="3">
    <source>
        <dbReference type="PROSITE-ProRule" id="PRU00169"/>
    </source>
</evidence>